<feature type="region of interest" description="Disordered" evidence="1">
    <location>
        <begin position="1"/>
        <end position="26"/>
    </location>
</feature>
<dbReference type="WBParaSite" id="GPUH_0001452001-mRNA-1">
    <property type="protein sequence ID" value="GPUH_0001452001-mRNA-1"/>
    <property type="gene ID" value="GPUH_0001452001"/>
</dbReference>
<keyword evidence="3" id="KW-1185">Reference proteome</keyword>
<dbReference type="Proteomes" id="UP000271098">
    <property type="component" value="Unassembled WGS sequence"/>
</dbReference>
<evidence type="ECO:0000256" key="1">
    <source>
        <dbReference type="SAM" id="MobiDB-lite"/>
    </source>
</evidence>
<dbReference type="EMBL" id="UYRT01081345">
    <property type="protein sequence ID" value="VDN24273.1"/>
    <property type="molecule type" value="Genomic_DNA"/>
</dbReference>
<reference evidence="4" key="1">
    <citation type="submission" date="2016-06" db="UniProtKB">
        <authorList>
            <consortium name="WormBaseParasite"/>
        </authorList>
    </citation>
    <scope>IDENTIFICATION</scope>
</reference>
<reference evidence="2 3" key="2">
    <citation type="submission" date="2018-11" db="EMBL/GenBank/DDBJ databases">
        <authorList>
            <consortium name="Pathogen Informatics"/>
        </authorList>
    </citation>
    <scope>NUCLEOTIDE SEQUENCE [LARGE SCALE GENOMIC DNA]</scope>
</reference>
<proteinExistence type="predicted"/>
<organism evidence="4">
    <name type="scientific">Gongylonema pulchrum</name>
    <dbReference type="NCBI Taxonomy" id="637853"/>
    <lineage>
        <taxon>Eukaryota</taxon>
        <taxon>Metazoa</taxon>
        <taxon>Ecdysozoa</taxon>
        <taxon>Nematoda</taxon>
        <taxon>Chromadorea</taxon>
        <taxon>Rhabditida</taxon>
        <taxon>Spirurina</taxon>
        <taxon>Spiruromorpha</taxon>
        <taxon>Spiruroidea</taxon>
        <taxon>Gongylonematidae</taxon>
        <taxon>Gongylonema</taxon>
    </lineage>
</organism>
<evidence type="ECO:0000313" key="2">
    <source>
        <dbReference type="EMBL" id="VDN24273.1"/>
    </source>
</evidence>
<evidence type="ECO:0000313" key="4">
    <source>
        <dbReference type="WBParaSite" id="GPUH_0001452001-mRNA-1"/>
    </source>
</evidence>
<name>A0A183E0L0_9BILA</name>
<feature type="compositionally biased region" description="Polar residues" evidence="1">
    <location>
        <begin position="1"/>
        <end position="25"/>
    </location>
</feature>
<sequence length="104" mass="11458">MLQSAISAARITSHTPTSLDTVSGQNEREEAAYNILQLPMSCSSEQVVFIQTSPPDERVGIVKPQHELRNLVPASSDCFMHGLLEHYTKRPTQMESVTLADFAA</sequence>
<dbReference type="AlphaFoldDB" id="A0A183E0L0"/>
<accession>A0A183E0L0</accession>
<gene>
    <name evidence="2" type="ORF">GPUH_LOCUS14501</name>
</gene>
<protein>
    <submittedName>
        <fullName evidence="2 4">Uncharacterized protein</fullName>
    </submittedName>
</protein>
<evidence type="ECO:0000313" key="3">
    <source>
        <dbReference type="Proteomes" id="UP000271098"/>
    </source>
</evidence>
<dbReference type="OrthoDB" id="5988894at2759"/>